<evidence type="ECO:0000256" key="1">
    <source>
        <dbReference type="SAM" id="SignalP"/>
    </source>
</evidence>
<dbReference type="Proteomes" id="UP001374584">
    <property type="component" value="Unassembled WGS sequence"/>
</dbReference>
<proteinExistence type="predicted"/>
<protein>
    <recommendedName>
        <fullName evidence="4">Secreted protein</fullName>
    </recommendedName>
</protein>
<name>A0AAN9R1B1_PHACN</name>
<reference evidence="2 3" key="1">
    <citation type="submission" date="2024-01" db="EMBL/GenBank/DDBJ databases">
        <title>The genomes of 5 underutilized Papilionoideae crops provide insights into root nodulation and disease resistanc.</title>
        <authorList>
            <person name="Jiang F."/>
        </authorList>
    </citation>
    <scope>NUCLEOTIDE SEQUENCE [LARGE SCALE GENOMIC DNA]</scope>
    <source>
        <strain evidence="2">JINMINGXINNONG_FW02</strain>
        <tissue evidence="2">Leaves</tissue>
    </source>
</reference>
<accession>A0AAN9R1B1</accession>
<feature type="chain" id="PRO_5042991739" description="Secreted protein" evidence="1">
    <location>
        <begin position="25"/>
        <end position="74"/>
    </location>
</feature>
<dbReference type="AlphaFoldDB" id="A0AAN9R1B1"/>
<keyword evidence="1" id="KW-0732">Signal</keyword>
<evidence type="ECO:0008006" key="4">
    <source>
        <dbReference type="Google" id="ProtNLM"/>
    </source>
</evidence>
<evidence type="ECO:0000313" key="3">
    <source>
        <dbReference type="Proteomes" id="UP001374584"/>
    </source>
</evidence>
<gene>
    <name evidence="2" type="ORF">VNO80_20039</name>
</gene>
<evidence type="ECO:0000313" key="2">
    <source>
        <dbReference type="EMBL" id="KAK7354574.1"/>
    </source>
</evidence>
<feature type="signal peptide" evidence="1">
    <location>
        <begin position="1"/>
        <end position="24"/>
    </location>
</feature>
<comment type="caution">
    <text evidence="2">The sequence shown here is derived from an EMBL/GenBank/DDBJ whole genome shotgun (WGS) entry which is preliminary data.</text>
</comment>
<sequence>MIFVVPSIFVVVVAILELEALSLACVENLCRLRFPRGEFVAALYICEMTVPGANKRGPPPPPPRSFLFHVNLEP</sequence>
<keyword evidence="3" id="KW-1185">Reference proteome</keyword>
<dbReference type="EMBL" id="JAYMYR010000007">
    <property type="protein sequence ID" value="KAK7354574.1"/>
    <property type="molecule type" value="Genomic_DNA"/>
</dbReference>
<organism evidence="2 3">
    <name type="scientific">Phaseolus coccineus</name>
    <name type="common">Scarlet runner bean</name>
    <name type="synonym">Phaseolus multiflorus</name>
    <dbReference type="NCBI Taxonomy" id="3886"/>
    <lineage>
        <taxon>Eukaryota</taxon>
        <taxon>Viridiplantae</taxon>
        <taxon>Streptophyta</taxon>
        <taxon>Embryophyta</taxon>
        <taxon>Tracheophyta</taxon>
        <taxon>Spermatophyta</taxon>
        <taxon>Magnoliopsida</taxon>
        <taxon>eudicotyledons</taxon>
        <taxon>Gunneridae</taxon>
        <taxon>Pentapetalae</taxon>
        <taxon>rosids</taxon>
        <taxon>fabids</taxon>
        <taxon>Fabales</taxon>
        <taxon>Fabaceae</taxon>
        <taxon>Papilionoideae</taxon>
        <taxon>50 kb inversion clade</taxon>
        <taxon>NPAAA clade</taxon>
        <taxon>indigoferoid/millettioid clade</taxon>
        <taxon>Phaseoleae</taxon>
        <taxon>Phaseolus</taxon>
    </lineage>
</organism>